<dbReference type="PANTHER" id="PTHR36474:SF1">
    <property type="entry name" value="PROTEIN LIAT1"/>
    <property type="match status" value="1"/>
</dbReference>
<sequence>MLYNSEGLLIFLKISVSHTAKVFPGLAECFPQSDLGSFSVVLHFFHHKVSGIGVSHRLPELGSTLASMWVGEVGGSVERTGPWQSGVCSNPGSATCFVTLASQTLTSPICSADKHQSRGLKTQQLSPSFHDILSPSKDHGPGPEHRQDRDESKLTPSYSSAVCLSRFAEIEETLSNQINESLRWDGVLADPEAEKERIRIYKWNRRKRYRVWALKGFHSDPGDEEAPENPAYLSDETAALTFHQNTARGPGSHSSFLKSVSKLMNKILF</sequence>
<name>A0A8C0I458_BALMU</name>
<dbReference type="Ensembl" id="ENSBMST00010027652.1">
    <property type="protein sequence ID" value="ENSBMSP00010025109.1"/>
    <property type="gene ID" value="ENSBMSG00010018247.1"/>
</dbReference>
<dbReference type="InterPro" id="IPR038794">
    <property type="entry name" value="LIAT1"/>
</dbReference>
<feature type="region of interest" description="Disordered" evidence="1">
    <location>
        <begin position="128"/>
        <end position="157"/>
    </location>
</feature>
<evidence type="ECO:0000313" key="2">
    <source>
        <dbReference type="Ensembl" id="ENSBMSP00010025109.1"/>
    </source>
</evidence>
<dbReference type="AlphaFoldDB" id="A0A8C0I458"/>
<proteinExistence type="predicted"/>
<evidence type="ECO:0008006" key="3">
    <source>
        <dbReference type="Google" id="ProtNLM"/>
    </source>
</evidence>
<dbReference type="PANTHER" id="PTHR36474">
    <property type="entry name" value="PROTEIN LIAT1"/>
    <property type="match status" value="1"/>
</dbReference>
<dbReference type="GeneTree" id="ENSGT00440000038370"/>
<feature type="compositionally biased region" description="Basic and acidic residues" evidence="1">
    <location>
        <begin position="136"/>
        <end position="153"/>
    </location>
</feature>
<evidence type="ECO:0000256" key="1">
    <source>
        <dbReference type="SAM" id="MobiDB-lite"/>
    </source>
</evidence>
<organism evidence="2">
    <name type="scientific">Balaenoptera musculus</name>
    <name type="common">Blue whale</name>
    <dbReference type="NCBI Taxonomy" id="9771"/>
    <lineage>
        <taxon>Eukaryota</taxon>
        <taxon>Metazoa</taxon>
        <taxon>Chordata</taxon>
        <taxon>Craniata</taxon>
        <taxon>Vertebrata</taxon>
        <taxon>Euteleostomi</taxon>
        <taxon>Mammalia</taxon>
        <taxon>Eutheria</taxon>
        <taxon>Laurasiatheria</taxon>
        <taxon>Artiodactyla</taxon>
        <taxon>Whippomorpha</taxon>
        <taxon>Cetacea</taxon>
        <taxon>Mysticeti</taxon>
        <taxon>Balaenopteridae</taxon>
        <taxon>Balaenoptera</taxon>
    </lineage>
</organism>
<protein>
    <recommendedName>
        <fullName evidence="3">Protein LIAT1</fullName>
    </recommendedName>
</protein>
<reference evidence="2" key="1">
    <citation type="submission" date="2023-09" db="UniProtKB">
        <authorList>
            <consortium name="Ensembl"/>
        </authorList>
    </citation>
    <scope>IDENTIFICATION</scope>
</reference>
<accession>A0A8C0I458</accession>